<organism evidence="1 2">
    <name type="scientific">Aquimarina litoralis</name>
    <dbReference type="NCBI Taxonomy" id="584605"/>
    <lineage>
        <taxon>Bacteria</taxon>
        <taxon>Pseudomonadati</taxon>
        <taxon>Bacteroidota</taxon>
        <taxon>Flavobacteriia</taxon>
        <taxon>Flavobacteriales</taxon>
        <taxon>Flavobacteriaceae</taxon>
        <taxon>Aquimarina</taxon>
    </lineage>
</organism>
<gene>
    <name evidence="1" type="ORF">GCM10009430_45730</name>
</gene>
<name>A0ABP3UIB4_9FLAO</name>
<accession>A0ABP3UIB4</accession>
<evidence type="ECO:0000313" key="1">
    <source>
        <dbReference type="EMBL" id="GAA0732518.1"/>
    </source>
</evidence>
<reference evidence="2" key="1">
    <citation type="journal article" date="2019" name="Int. J. Syst. Evol. Microbiol.">
        <title>The Global Catalogue of Microorganisms (GCM) 10K type strain sequencing project: providing services to taxonomists for standard genome sequencing and annotation.</title>
        <authorList>
            <consortium name="The Broad Institute Genomics Platform"/>
            <consortium name="The Broad Institute Genome Sequencing Center for Infectious Disease"/>
            <person name="Wu L."/>
            <person name="Ma J."/>
        </authorList>
    </citation>
    <scope>NUCLEOTIDE SEQUENCE [LARGE SCALE GENOMIC DNA]</scope>
    <source>
        <strain evidence="2">JCM 15974</strain>
    </source>
</reference>
<dbReference type="RefSeq" id="WP_343914563.1">
    <property type="nucleotide sequence ID" value="NZ_BAAAGE010000007.1"/>
</dbReference>
<dbReference type="Proteomes" id="UP001501758">
    <property type="component" value="Unassembled WGS sequence"/>
</dbReference>
<keyword evidence="2" id="KW-1185">Reference proteome</keyword>
<sequence length="256" mass="30481">MNKNKSIKENLEFHLNNSIKLFKNQFSFKNIVQEELKNFNNIQWLPSPGIDIENLKKSSKNELKTLLNDKLLHSRIKCVITELEGLNKKIIQENTEYQLIENLNNIAQNIPEKRNDFKLNLLFLEHNYAPEPYFCGFDDKNYKHKLLSGREFLKYDYKKELFNGAGRFDYVTFLNPYLKLIEELGEEKVDRINEALSGGMYLEEIKKLFLLNGYLETHLCFDRINKKIREINIPMREEVYIFGNEHDCEQINIYVL</sequence>
<protein>
    <submittedName>
        <fullName evidence="1">Uncharacterized protein</fullName>
    </submittedName>
</protein>
<dbReference type="EMBL" id="BAAAGE010000007">
    <property type="protein sequence ID" value="GAA0732518.1"/>
    <property type="molecule type" value="Genomic_DNA"/>
</dbReference>
<proteinExistence type="predicted"/>
<evidence type="ECO:0000313" key="2">
    <source>
        <dbReference type="Proteomes" id="UP001501758"/>
    </source>
</evidence>
<comment type="caution">
    <text evidence="1">The sequence shown here is derived from an EMBL/GenBank/DDBJ whole genome shotgun (WGS) entry which is preliminary data.</text>
</comment>